<protein>
    <recommendedName>
        <fullName evidence="1">DUF4218 domain-containing protein</fullName>
    </recommendedName>
</protein>
<evidence type="ECO:0000313" key="2">
    <source>
        <dbReference type="EMBL" id="KAK9277062.1"/>
    </source>
</evidence>
<comment type="caution">
    <text evidence="2">The sequence shown here is derived from an EMBL/GenBank/DDBJ whole genome shotgun (WGS) entry which is preliminary data.</text>
</comment>
<proteinExistence type="predicted"/>
<evidence type="ECO:0000313" key="3">
    <source>
        <dbReference type="Proteomes" id="UP001415857"/>
    </source>
</evidence>
<evidence type="ECO:0000259" key="1">
    <source>
        <dbReference type="Pfam" id="PF13960"/>
    </source>
</evidence>
<dbReference type="Pfam" id="PF13960">
    <property type="entry name" value="DUF4218"/>
    <property type="match status" value="1"/>
</dbReference>
<sequence length="510" mass="59922">MRDLGLGYTAIHACQHDCVLFWKEHEHKDECPECGESRWKYNDGKRKKISHKILRYFPLKPRLQRLFMSKKTATDMRWHKEKRIIEENVLRHPVDSIAWKEFDKEHDWFAQEPRNVRLGLASDVYERAFFMMSLLIPGLKSPGNDIDVYMRPLIDELKELWEDGVETYDASTKQNFQLHAAMLWTINDFPAYGNLSGWSIKGKLACPTCNKDTCFLSLKHGKKICYMDHHRYLPLEHSWRKRMTMFNGKQEHRLQPRDLSGDDVLEQLSLVEEVSFGKPPKKKKRKRSELELNWRKKSIFFQLPYWKTLKLRHNLDVMHIEKNICDNVLGTLMSIDGKTKDTVKARMDLEAMGRRKELHLRRHGTKYEVPPACYTLSANKRKGLCEWLKSVKFPDGYASNITRCVNATDGKISGMKSHDCHVFLQQLLLIAVRGYLRKDVSTALVELSFFFKELCCRTLKVDVLERLEREIVLILCKLEMIFPPAFFNVMVHLAVHLPHETKLSGPVQYR</sequence>
<gene>
    <name evidence="2" type="ORF">L1049_006601</name>
</gene>
<keyword evidence="3" id="KW-1185">Reference proteome</keyword>
<dbReference type="Pfam" id="PF02992">
    <property type="entry name" value="Transposase_21"/>
    <property type="match status" value="2"/>
</dbReference>
<name>A0AAP0RFV1_LIQFO</name>
<organism evidence="2 3">
    <name type="scientific">Liquidambar formosana</name>
    <name type="common">Formosan gum</name>
    <dbReference type="NCBI Taxonomy" id="63359"/>
    <lineage>
        <taxon>Eukaryota</taxon>
        <taxon>Viridiplantae</taxon>
        <taxon>Streptophyta</taxon>
        <taxon>Embryophyta</taxon>
        <taxon>Tracheophyta</taxon>
        <taxon>Spermatophyta</taxon>
        <taxon>Magnoliopsida</taxon>
        <taxon>eudicotyledons</taxon>
        <taxon>Gunneridae</taxon>
        <taxon>Pentapetalae</taxon>
        <taxon>Saxifragales</taxon>
        <taxon>Altingiaceae</taxon>
        <taxon>Liquidambar</taxon>
    </lineage>
</organism>
<feature type="domain" description="DUF4218" evidence="1">
    <location>
        <begin position="454"/>
        <end position="510"/>
    </location>
</feature>
<dbReference type="PANTHER" id="PTHR10775:SF177">
    <property type="entry name" value="TNP2, PARTIAL"/>
    <property type="match status" value="1"/>
</dbReference>
<dbReference type="PANTHER" id="PTHR10775">
    <property type="entry name" value="OS08G0208400 PROTEIN"/>
    <property type="match status" value="1"/>
</dbReference>
<accession>A0AAP0RFV1</accession>
<reference evidence="2 3" key="1">
    <citation type="journal article" date="2024" name="Plant J.">
        <title>Genome sequences and population genomics reveal climatic adaptation and genomic divergence between two closely related sweetgum species.</title>
        <authorList>
            <person name="Xu W.Q."/>
            <person name="Ren C.Q."/>
            <person name="Zhang X.Y."/>
            <person name="Comes H.P."/>
            <person name="Liu X.H."/>
            <person name="Li Y.G."/>
            <person name="Kettle C.J."/>
            <person name="Jalonen R."/>
            <person name="Gaisberger H."/>
            <person name="Ma Y.Z."/>
            <person name="Qiu Y.X."/>
        </authorList>
    </citation>
    <scope>NUCLEOTIDE SEQUENCE [LARGE SCALE GENOMIC DNA]</scope>
    <source>
        <strain evidence="2">Hangzhou</strain>
    </source>
</reference>
<dbReference type="Proteomes" id="UP001415857">
    <property type="component" value="Unassembled WGS sequence"/>
</dbReference>
<dbReference type="InterPro" id="IPR025452">
    <property type="entry name" value="DUF4218"/>
</dbReference>
<dbReference type="EMBL" id="JBBPBK010000010">
    <property type="protein sequence ID" value="KAK9277062.1"/>
    <property type="molecule type" value="Genomic_DNA"/>
</dbReference>
<dbReference type="AlphaFoldDB" id="A0AAP0RFV1"/>
<dbReference type="InterPro" id="IPR004242">
    <property type="entry name" value="Transposase_21"/>
</dbReference>